<dbReference type="PROSITE" id="PS00517">
    <property type="entry name" value="RNASE_3_1"/>
    <property type="match status" value="1"/>
</dbReference>
<evidence type="ECO:0000313" key="4">
    <source>
        <dbReference type="EMBL" id="KAF2028423.1"/>
    </source>
</evidence>
<reference evidence="4" key="1">
    <citation type="journal article" date="2020" name="Stud. Mycol.">
        <title>101 Dothideomycetes genomes: a test case for predicting lifestyles and emergence of pathogens.</title>
        <authorList>
            <person name="Haridas S."/>
            <person name="Albert R."/>
            <person name="Binder M."/>
            <person name="Bloem J."/>
            <person name="Labutti K."/>
            <person name="Salamov A."/>
            <person name="Andreopoulos B."/>
            <person name="Baker S."/>
            <person name="Barry K."/>
            <person name="Bills G."/>
            <person name="Bluhm B."/>
            <person name="Cannon C."/>
            <person name="Castanera R."/>
            <person name="Culley D."/>
            <person name="Daum C."/>
            <person name="Ezra D."/>
            <person name="Gonzalez J."/>
            <person name="Henrissat B."/>
            <person name="Kuo A."/>
            <person name="Liang C."/>
            <person name="Lipzen A."/>
            <person name="Lutzoni F."/>
            <person name="Magnuson J."/>
            <person name="Mondo S."/>
            <person name="Nolan M."/>
            <person name="Ohm R."/>
            <person name="Pangilinan J."/>
            <person name="Park H.-J."/>
            <person name="Ramirez L."/>
            <person name="Alfaro M."/>
            <person name="Sun H."/>
            <person name="Tritt A."/>
            <person name="Yoshinaga Y."/>
            <person name="Zwiers L.-H."/>
            <person name="Turgeon B."/>
            <person name="Goodwin S."/>
            <person name="Spatafora J."/>
            <person name="Crous P."/>
            <person name="Grigoriev I."/>
        </authorList>
    </citation>
    <scope>NUCLEOTIDE SEQUENCE</scope>
    <source>
        <strain evidence="4">CBS 110217</strain>
    </source>
</reference>
<evidence type="ECO:0000256" key="2">
    <source>
        <dbReference type="SAM" id="MobiDB-lite"/>
    </source>
</evidence>
<name>A0A9P4H583_9PLEO</name>
<dbReference type="CDD" id="cd00593">
    <property type="entry name" value="RIBOc"/>
    <property type="match status" value="1"/>
</dbReference>
<dbReference type="InterPro" id="IPR000999">
    <property type="entry name" value="RNase_III_dom"/>
</dbReference>
<evidence type="ECO:0000313" key="5">
    <source>
        <dbReference type="Proteomes" id="UP000799777"/>
    </source>
</evidence>
<feature type="region of interest" description="Disordered" evidence="2">
    <location>
        <begin position="1"/>
        <end position="60"/>
    </location>
</feature>
<dbReference type="SMART" id="SM00535">
    <property type="entry name" value="RIBOc"/>
    <property type="match status" value="1"/>
</dbReference>
<dbReference type="SUPFAM" id="SSF69065">
    <property type="entry name" value="RNase III domain-like"/>
    <property type="match status" value="1"/>
</dbReference>
<dbReference type="InterPro" id="IPR036389">
    <property type="entry name" value="RNase_III_sf"/>
</dbReference>
<evidence type="ECO:0000259" key="3">
    <source>
        <dbReference type="PROSITE" id="PS50142"/>
    </source>
</evidence>
<dbReference type="PROSITE" id="PS50142">
    <property type="entry name" value="RNASE_3_2"/>
    <property type="match status" value="1"/>
</dbReference>
<dbReference type="Proteomes" id="UP000799777">
    <property type="component" value="Unassembled WGS sequence"/>
</dbReference>
<gene>
    <name evidence="4" type="ORF">EK21DRAFT_69757</name>
</gene>
<feature type="region of interest" description="Disordered" evidence="2">
    <location>
        <begin position="407"/>
        <end position="470"/>
    </location>
</feature>
<feature type="compositionally biased region" description="Basic and acidic residues" evidence="2">
    <location>
        <begin position="442"/>
        <end position="451"/>
    </location>
</feature>
<sequence length="470" mass="53523">MSSQKRGGAFNHYADRNQHFNKKQRSNQPAFNSGAYDDRGRNGQGKPQQRGNAVPQQRGQVTFPQTVLSADEMRTGLVALLDRFEAAETSPDADKDILYHTCELRRLLCARNEKSVSAQAKRDLDEKRPDKMVNVTIPDYIYRKVDEAQTLPPLPPILEPHLHEAVFTHKSVHETNANVHQGIDFGLDYERLEFLGDAYIELLASRALYNRFPQVEVPQLCSWRERLVENLALGKFSEAYGLPDRLKHKSHWDKDTKAWKKVVADLFEAYIAGIVLSDPQNGFGVAERFLDQLWAPQLLGFKERIIENPMARDELQKLCMTAGIKLGYREEKPMTYDHGVQRYYLGVYLTGWGYEQEWLGSGEGQNKAQACIAAATDAIKRNSVVLQNATKQKKVLVEAKTREREEKAKLEAAESGQGEERVISADVKPDEPEEIATKKRKSDSAEPSSEKSKKHKKDKKEKKEKKDKDR</sequence>
<dbReference type="PANTHER" id="PTHR11207:SF0">
    <property type="entry name" value="RIBONUCLEASE 3"/>
    <property type="match status" value="1"/>
</dbReference>
<feature type="domain" description="RNase III" evidence="3">
    <location>
        <begin position="172"/>
        <end position="279"/>
    </location>
</feature>
<dbReference type="Gene3D" id="1.10.1520.10">
    <property type="entry name" value="Ribonuclease III domain"/>
    <property type="match status" value="1"/>
</dbReference>
<accession>A0A9P4H583</accession>
<feature type="compositionally biased region" description="Basic and acidic residues" evidence="2">
    <location>
        <begin position="407"/>
        <end position="430"/>
    </location>
</feature>
<dbReference type="Pfam" id="PF00636">
    <property type="entry name" value="Ribonuclease_3"/>
    <property type="match status" value="1"/>
</dbReference>
<dbReference type="OrthoDB" id="2392202at2759"/>
<evidence type="ECO:0000256" key="1">
    <source>
        <dbReference type="ARBA" id="ARBA00022884"/>
    </source>
</evidence>
<feature type="compositionally biased region" description="Basic residues" evidence="2">
    <location>
        <begin position="452"/>
        <end position="463"/>
    </location>
</feature>
<dbReference type="AlphaFoldDB" id="A0A9P4H583"/>
<dbReference type="Gene3D" id="3.30.160.20">
    <property type="match status" value="1"/>
</dbReference>
<dbReference type="SUPFAM" id="SSF54768">
    <property type="entry name" value="dsRNA-binding domain-like"/>
    <property type="match status" value="1"/>
</dbReference>
<feature type="compositionally biased region" description="Polar residues" evidence="2">
    <location>
        <begin position="45"/>
        <end position="60"/>
    </location>
</feature>
<proteinExistence type="predicted"/>
<dbReference type="PANTHER" id="PTHR11207">
    <property type="entry name" value="RIBONUCLEASE III"/>
    <property type="match status" value="1"/>
</dbReference>
<comment type="caution">
    <text evidence="4">The sequence shown here is derived from an EMBL/GenBank/DDBJ whole genome shotgun (WGS) entry which is preliminary data.</text>
</comment>
<dbReference type="GO" id="GO:0006364">
    <property type="term" value="P:rRNA processing"/>
    <property type="evidence" value="ECO:0007669"/>
    <property type="project" value="TreeGrafter"/>
</dbReference>
<dbReference type="GO" id="GO:0006369">
    <property type="term" value="P:termination of RNA polymerase II transcription"/>
    <property type="evidence" value="ECO:0007669"/>
    <property type="project" value="TreeGrafter"/>
</dbReference>
<dbReference type="GO" id="GO:0034475">
    <property type="term" value="P:U4 snRNA 3'-end processing"/>
    <property type="evidence" value="ECO:0007669"/>
    <property type="project" value="TreeGrafter"/>
</dbReference>
<keyword evidence="5" id="KW-1185">Reference proteome</keyword>
<organism evidence="4 5">
    <name type="scientific">Setomelanomma holmii</name>
    <dbReference type="NCBI Taxonomy" id="210430"/>
    <lineage>
        <taxon>Eukaryota</taxon>
        <taxon>Fungi</taxon>
        <taxon>Dikarya</taxon>
        <taxon>Ascomycota</taxon>
        <taxon>Pezizomycotina</taxon>
        <taxon>Dothideomycetes</taxon>
        <taxon>Pleosporomycetidae</taxon>
        <taxon>Pleosporales</taxon>
        <taxon>Pleosporineae</taxon>
        <taxon>Phaeosphaeriaceae</taxon>
        <taxon>Setomelanomma</taxon>
    </lineage>
</organism>
<dbReference type="EMBL" id="ML978213">
    <property type="protein sequence ID" value="KAF2028423.1"/>
    <property type="molecule type" value="Genomic_DNA"/>
</dbReference>
<dbReference type="GO" id="GO:0005654">
    <property type="term" value="C:nucleoplasm"/>
    <property type="evidence" value="ECO:0007669"/>
    <property type="project" value="TreeGrafter"/>
</dbReference>
<keyword evidence="1" id="KW-0694">RNA-binding</keyword>
<dbReference type="GO" id="GO:0003723">
    <property type="term" value="F:RNA binding"/>
    <property type="evidence" value="ECO:0007669"/>
    <property type="project" value="UniProtKB-KW"/>
</dbReference>
<protein>
    <submittedName>
        <fullName evidence="4">Ribonuclease III</fullName>
    </submittedName>
</protein>
<dbReference type="GO" id="GO:0004525">
    <property type="term" value="F:ribonuclease III activity"/>
    <property type="evidence" value="ECO:0007669"/>
    <property type="project" value="InterPro"/>
</dbReference>